<dbReference type="KEGG" id="sera:Ser39006_012305"/>
<dbReference type="Pfam" id="PF13409">
    <property type="entry name" value="GST_N_2"/>
    <property type="match status" value="1"/>
</dbReference>
<keyword evidence="4" id="KW-0808">Transferase</keyword>
<dbReference type="PROSITE" id="PS50404">
    <property type="entry name" value="GST_NTER"/>
    <property type="match status" value="1"/>
</dbReference>
<evidence type="ECO:0000313" key="3">
    <source>
        <dbReference type="EMBL" id="AUH00522.1"/>
    </source>
</evidence>
<reference evidence="4" key="2">
    <citation type="submission" date="2013-09" db="EMBL/GenBank/DDBJ databases">
        <authorList>
            <person name="Wang G."/>
            <person name="Yang Y."/>
            <person name="Su Y."/>
        </authorList>
    </citation>
    <scope>NUCLEOTIDE SEQUENCE</scope>
    <source>
        <strain evidence="4">ATCC 39006</strain>
    </source>
</reference>
<reference evidence="3 6" key="3">
    <citation type="submission" date="2017-11" db="EMBL/GenBank/DDBJ databases">
        <title>Complete genome sequence of Serratia sp. ATCC 39006 LacA.</title>
        <authorList>
            <person name="Hampton H.G."/>
            <person name="Jackson S.A."/>
            <person name="Jauregui R."/>
            <person name="Poulter G.T.M."/>
            <person name="Salmond G.P.C."/>
            <person name="Fineran P.C."/>
        </authorList>
    </citation>
    <scope>NUCLEOTIDE SEQUENCE [LARGE SCALE GENOMIC DNA]</scope>
    <source>
        <strain evidence="3 6">ATCC 39006</strain>
    </source>
</reference>
<dbReference type="KEGG" id="serq:CWC46_12300"/>
<reference evidence="4" key="4">
    <citation type="submission" date="2017-11" db="EMBL/GenBank/DDBJ databases">
        <title>Complete genome sequence of Serratia sp. ATCC 39006.</title>
        <authorList>
            <person name="Hampton H.G."/>
            <person name="Jackson S.A."/>
            <person name="Jauregui R."/>
            <person name="Poulter G.T.M."/>
            <person name="Salmond G.P.C."/>
            <person name="Fineran P.C."/>
        </authorList>
    </citation>
    <scope>NUCLEOTIDE SEQUENCE</scope>
    <source>
        <strain evidence="4">ATCC 39006</strain>
    </source>
</reference>
<evidence type="ECO:0000259" key="1">
    <source>
        <dbReference type="PROSITE" id="PS50404"/>
    </source>
</evidence>
<keyword evidence="5" id="KW-1185">Reference proteome</keyword>
<dbReference type="STRING" id="104623.Ser39006_03009"/>
<dbReference type="InterPro" id="IPR010987">
    <property type="entry name" value="Glutathione-S-Trfase_C-like"/>
</dbReference>
<dbReference type="SFLD" id="SFLDS00019">
    <property type="entry name" value="Glutathione_Transferase_(cytos"/>
    <property type="match status" value="1"/>
</dbReference>
<proteinExistence type="predicted"/>
<dbReference type="PANTHER" id="PTHR44051">
    <property type="entry name" value="GLUTATHIONE S-TRANSFERASE-RELATED"/>
    <property type="match status" value="1"/>
</dbReference>
<dbReference type="NCBIfam" id="NF007831">
    <property type="entry name" value="PRK10542.1"/>
    <property type="match status" value="1"/>
</dbReference>
<dbReference type="AlphaFoldDB" id="A0A2I5T7N0"/>
<dbReference type="SUPFAM" id="SSF52833">
    <property type="entry name" value="Thioredoxin-like"/>
    <property type="match status" value="1"/>
</dbReference>
<dbReference type="Proteomes" id="UP000017700">
    <property type="component" value="Chromosome"/>
</dbReference>
<dbReference type="CDD" id="cd03188">
    <property type="entry name" value="GST_C_Beta"/>
    <property type="match status" value="1"/>
</dbReference>
<dbReference type="Pfam" id="PF00043">
    <property type="entry name" value="GST_C"/>
    <property type="match status" value="1"/>
</dbReference>
<evidence type="ECO:0000313" key="4">
    <source>
        <dbReference type="EMBL" id="AUH04842.1"/>
    </source>
</evidence>
<accession>A0A2I5T7N0</accession>
<evidence type="ECO:0000259" key="2">
    <source>
        <dbReference type="PROSITE" id="PS50405"/>
    </source>
</evidence>
<feature type="domain" description="GST N-terminal" evidence="1">
    <location>
        <begin position="1"/>
        <end position="81"/>
    </location>
</feature>
<evidence type="ECO:0000313" key="6">
    <source>
        <dbReference type="Proteomes" id="UP000233778"/>
    </source>
</evidence>
<dbReference type="OrthoDB" id="8772754at2"/>
<dbReference type="InterPro" id="IPR004045">
    <property type="entry name" value="Glutathione_S-Trfase_N"/>
</dbReference>
<dbReference type="PANTHER" id="PTHR44051:SF8">
    <property type="entry name" value="GLUTATHIONE S-TRANSFERASE GSTA"/>
    <property type="match status" value="1"/>
</dbReference>
<dbReference type="InterPro" id="IPR004046">
    <property type="entry name" value="GST_C"/>
</dbReference>
<dbReference type="EMBL" id="CP025084">
    <property type="protein sequence ID" value="AUH04842.1"/>
    <property type="molecule type" value="Genomic_DNA"/>
</dbReference>
<dbReference type="InterPro" id="IPR040079">
    <property type="entry name" value="Glutathione_S-Trfase"/>
</dbReference>
<dbReference type="CDD" id="cd03057">
    <property type="entry name" value="GST_N_Beta"/>
    <property type="match status" value="1"/>
</dbReference>
<dbReference type="RefSeq" id="WP_021016272.1">
    <property type="nucleotide sequence ID" value="NZ_CP025084.1"/>
</dbReference>
<organism evidence="4 5">
    <name type="scientific">Serratia sp. (strain ATCC 39006)</name>
    <name type="common">Prodigiosinella confusarubida</name>
    <dbReference type="NCBI Taxonomy" id="104623"/>
    <lineage>
        <taxon>Bacteria</taxon>
        <taxon>Pseudomonadati</taxon>
        <taxon>Pseudomonadota</taxon>
        <taxon>Gammaproteobacteria</taxon>
        <taxon>Enterobacterales</taxon>
        <taxon>Pectobacteriaceae</taxon>
        <taxon>Prodigiosinella</taxon>
    </lineage>
</organism>
<dbReference type="SUPFAM" id="SSF47616">
    <property type="entry name" value="GST C-terminal domain-like"/>
    <property type="match status" value="1"/>
</dbReference>
<dbReference type="Gene3D" id="3.40.30.10">
    <property type="entry name" value="Glutaredoxin"/>
    <property type="match status" value="1"/>
</dbReference>
<dbReference type="Proteomes" id="UP000233778">
    <property type="component" value="Chromosome"/>
</dbReference>
<dbReference type="EMBL" id="CP025085">
    <property type="protein sequence ID" value="AUH00522.1"/>
    <property type="molecule type" value="Genomic_DNA"/>
</dbReference>
<dbReference type="PROSITE" id="PS50405">
    <property type="entry name" value="GST_CTER"/>
    <property type="match status" value="1"/>
</dbReference>
<reference evidence="4 5" key="1">
    <citation type="journal article" date="2013" name="Genome Announc.">
        <title>Draft genome sequence of Serratia sp. strain ATCC 39006, a model bacterium for analysis of the biosynthesis and regulation of prodigiosin, a carbapenem, and gas vesicles.</title>
        <authorList>
            <person name="Fineran P.C."/>
            <person name="Iglesias Cans M.C."/>
            <person name="Ramsay J.P."/>
            <person name="Wilf N.M."/>
            <person name="Cossyleon D."/>
            <person name="McNeil M.B."/>
            <person name="Williamson N.R."/>
            <person name="Monson R.E."/>
            <person name="Becher S.A."/>
            <person name="Stanton J.A."/>
            <person name="Brugger K."/>
            <person name="Brown S.D."/>
            <person name="Salmond G.P."/>
        </authorList>
    </citation>
    <scope>NUCLEOTIDE SEQUENCE [LARGE SCALE GENOMIC DNA]</scope>
    <source>
        <strain evidence="4">ATCC 39006</strain>
        <strain evidence="5">ATCC 39006 / SC 11482</strain>
    </source>
</reference>
<feature type="domain" description="GST C-terminal" evidence="2">
    <location>
        <begin position="87"/>
        <end position="203"/>
    </location>
</feature>
<dbReference type="SFLD" id="SFLDG00358">
    <property type="entry name" value="Main_(cytGST)"/>
    <property type="match status" value="1"/>
</dbReference>
<dbReference type="SFLD" id="SFLDG01150">
    <property type="entry name" value="Main.1:_Beta-like"/>
    <property type="match status" value="1"/>
</dbReference>
<name>A0A2I5T7N0_SERS3</name>
<dbReference type="InterPro" id="IPR036282">
    <property type="entry name" value="Glutathione-S-Trfase_C_sf"/>
</dbReference>
<dbReference type="InterPro" id="IPR036249">
    <property type="entry name" value="Thioredoxin-like_sf"/>
</dbReference>
<dbReference type="Gene3D" id="1.20.1050.10">
    <property type="match status" value="1"/>
</dbReference>
<protein>
    <submittedName>
        <fullName evidence="4">Glutathione transferase GstA</fullName>
    </submittedName>
</protein>
<dbReference type="GO" id="GO:0016740">
    <property type="term" value="F:transferase activity"/>
    <property type="evidence" value="ECO:0007669"/>
    <property type="project" value="UniProtKB-KW"/>
</dbReference>
<gene>
    <name evidence="3" type="ORF">CWC46_12300</name>
    <name evidence="4" type="ORF">Ser39006_012305</name>
</gene>
<sequence>MKLYYKPGSCSLFPHIILHETRTRFTLEKVDLRTKKTEQDRDYLLINRKGLVPALELDDGSILTETVAIALYLADKAPQYNLIAPPNTIHHYHAIEWLNYIATELHKSFSPLFRPGTPESYKDLLRSYLEQRFRYINEVLSEHDCLVGNRFGVADAYLYTIARWAQALKFDLTHFPALKAYLERIEVRPSVEKALTAEGLLLL</sequence>
<evidence type="ECO:0000313" key="5">
    <source>
        <dbReference type="Proteomes" id="UP000017700"/>
    </source>
</evidence>